<dbReference type="PANTHER" id="PTHR12692:SF4">
    <property type="entry name" value="MAGNESIUM TRANSPORTER PROTEIN 1"/>
    <property type="match status" value="1"/>
</dbReference>
<evidence type="ECO:0000256" key="1">
    <source>
        <dbReference type="ARBA" id="ARBA00004141"/>
    </source>
</evidence>
<dbReference type="GO" id="GO:0018279">
    <property type="term" value="P:protein N-linked glycosylation via asparagine"/>
    <property type="evidence" value="ECO:0007669"/>
    <property type="project" value="TreeGrafter"/>
</dbReference>
<feature type="chain" id="PRO_5023934010" description="Magnesium transporter protein 1" evidence="7">
    <location>
        <begin position="23"/>
        <end position="280"/>
    </location>
</feature>
<gene>
    <name evidence="8" type="ORF">FD755_002101</name>
</gene>
<keyword evidence="5 6" id="KW-0472">Membrane</keyword>
<keyword evidence="9" id="KW-1185">Reference proteome</keyword>
<feature type="signal peptide" evidence="7">
    <location>
        <begin position="1"/>
        <end position="22"/>
    </location>
</feature>
<feature type="transmembrane region" description="Helical" evidence="6">
    <location>
        <begin position="214"/>
        <end position="234"/>
    </location>
</feature>
<organism evidence="8 9">
    <name type="scientific">Muntiacus reevesi</name>
    <name type="common">Reeves' muntjac</name>
    <name type="synonym">Cervus reevesi</name>
    <dbReference type="NCBI Taxonomy" id="9886"/>
    <lineage>
        <taxon>Eukaryota</taxon>
        <taxon>Metazoa</taxon>
        <taxon>Chordata</taxon>
        <taxon>Craniata</taxon>
        <taxon>Vertebrata</taxon>
        <taxon>Euteleostomi</taxon>
        <taxon>Mammalia</taxon>
        <taxon>Eutheria</taxon>
        <taxon>Laurasiatheria</taxon>
        <taxon>Artiodactyla</taxon>
        <taxon>Ruminantia</taxon>
        <taxon>Pecora</taxon>
        <taxon>Cervidae</taxon>
        <taxon>Muntiacinae</taxon>
        <taxon>Muntiacus</taxon>
    </lineage>
</organism>
<feature type="transmembrane region" description="Helical" evidence="6">
    <location>
        <begin position="163"/>
        <end position="184"/>
    </location>
</feature>
<proteinExistence type="predicted"/>
<keyword evidence="7" id="KW-0732">Signal</keyword>
<evidence type="ECO:0000313" key="9">
    <source>
        <dbReference type="Proteomes" id="UP000326062"/>
    </source>
</evidence>
<name>A0A5J5N3C5_MUNRE</name>
<sequence>MGEWWWLWRVSLTVVAFDRVMRMNTTTFNHFVLEKPRNYSVIAMFTALQRFRSCEPCKLAVEEFQILAGSWRFSSEGGPVVLHLPAKSKFTADDIYNFQVRDISVHHIFTWVDERTGRWMVNFRTRQPIHCHYPFKLGISLTLIGGLVYVLKWNRTFIFSKNFWAVLALCFVILMLSGGMWIHIRGAPFAESRTHTGQTHYIHDMYIFQYVAEMSIISLFYMCLTVGMVLLNTAATSRTNIVRRKIMSVTAVCLVVIFFSWLLSLFRLKDRFYPYRILMN</sequence>
<comment type="subcellular location">
    <subcellularLocation>
        <location evidence="1">Membrane</location>
        <topology evidence="1">Multi-pass membrane protein</topology>
    </subcellularLocation>
</comment>
<dbReference type="EMBL" id="VCEB01000001">
    <property type="protein sequence ID" value="KAB0387145.1"/>
    <property type="molecule type" value="Genomic_DNA"/>
</dbReference>
<evidence type="ECO:0000256" key="6">
    <source>
        <dbReference type="SAM" id="Phobius"/>
    </source>
</evidence>
<comment type="pathway">
    <text evidence="2">Protein modification; protein glycosylation.</text>
</comment>
<dbReference type="AlphaFoldDB" id="A0A5J5N3C5"/>
<evidence type="ECO:0008006" key="10">
    <source>
        <dbReference type="Google" id="ProtNLM"/>
    </source>
</evidence>
<evidence type="ECO:0000256" key="2">
    <source>
        <dbReference type="ARBA" id="ARBA00004922"/>
    </source>
</evidence>
<protein>
    <recommendedName>
        <fullName evidence="10">Magnesium transporter protein 1</fullName>
    </recommendedName>
</protein>
<evidence type="ECO:0000256" key="4">
    <source>
        <dbReference type="ARBA" id="ARBA00022989"/>
    </source>
</evidence>
<comment type="caution">
    <text evidence="8">The sequence shown here is derived from an EMBL/GenBank/DDBJ whole genome shotgun (WGS) entry which is preliminary data.</text>
</comment>
<evidence type="ECO:0000256" key="5">
    <source>
        <dbReference type="ARBA" id="ARBA00023136"/>
    </source>
</evidence>
<feature type="transmembrane region" description="Helical" evidence="6">
    <location>
        <begin position="246"/>
        <end position="266"/>
    </location>
</feature>
<evidence type="ECO:0000256" key="3">
    <source>
        <dbReference type="ARBA" id="ARBA00022692"/>
    </source>
</evidence>
<reference evidence="8 9" key="1">
    <citation type="submission" date="2019-06" db="EMBL/GenBank/DDBJ databases">
        <title>Discovery of a novel chromosome fission-fusion reversal in muntjac.</title>
        <authorList>
            <person name="Mudd A.B."/>
            <person name="Bredeson J.V."/>
            <person name="Baum R."/>
            <person name="Hockemeyer D."/>
            <person name="Rokhsar D.S."/>
        </authorList>
    </citation>
    <scope>NUCLEOTIDE SEQUENCE [LARGE SCALE GENOMIC DNA]</scope>
    <source>
        <strain evidence="8">UCam_UCB_Mr</strain>
        <tissue evidence="8">Fibroblast cell line</tissue>
    </source>
</reference>
<keyword evidence="3 6" id="KW-0812">Transmembrane</keyword>
<dbReference type="PANTHER" id="PTHR12692">
    <property type="entry name" value="DOLICHYL-DIPHOSPHOOLIGOSACCHARIDE--PROTEIN GLYCOSYLTRANSFERASE-RELATED"/>
    <property type="match status" value="1"/>
</dbReference>
<dbReference type="GO" id="GO:0008250">
    <property type="term" value="C:oligosaccharyltransferase complex"/>
    <property type="evidence" value="ECO:0007669"/>
    <property type="project" value="TreeGrafter"/>
</dbReference>
<dbReference type="Gene3D" id="3.40.30.10">
    <property type="entry name" value="Glutaredoxin"/>
    <property type="match status" value="1"/>
</dbReference>
<evidence type="ECO:0000256" key="7">
    <source>
        <dbReference type="SAM" id="SignalP"/>
    </source>
</evidence>
<dbReference type="InterPro" id="IPR021149">
    <property type="entry name" value="OligosaccharylTrfase_OST3/OST6"/>
</dbReference>
<keyword evidence="4 6" id="KW-1133">Transmembrane helix</keyword>
<evidence type="ECO:0000313" key="8">
    <source>
        <dbReference type="EMBL" id="KAB0387145.1"/>
    </source>
</evidence>
<dbReference type="Proteomes" id="UP000326062">
    <property type="component" value="Chromosome 1"/>
</dbReference>
<feature type="transmembrane region" description="Helical" evidence="6">
    <location>
        <begin position="133"/>
        <end position="151"/>
    </location>
</feature>
<dbReference type="UniPathway" id="UPA00378"/>
<dbReference type="Pfam" id="PF04756">
    <property type="entry name" value="OST3_OST6"/>
    <property type="match status" value="2"/>
</dbReference>
<accession>A0A5J5N3C5</accession>